<dbReference type="SMART" id="SM00028">
    <property type="entry name" value="TPR"/>
    <property type="match status" value="3"/>
</dbReference>
<dbReference type="Pfam" id="PF18801">
    <property type="entry name" value="RapH_N"/>
    <property type="match status" value="1"/>
</dbReference>
<evidence type="ECO:0000313" key="2">
    <source>
        <dbReference type="Proteomes" id="UP000228484"/>
    </source>
</evidence>
<dbReference type="InterPro" id="IPR019734">
    <property type="entry name" value="TPR_rpt"/>
</dbReference>
<dbReference type="InterPro" id="IPR011990">
    <property type="entry name" value="TPR-like_helical_dom_sf"/>
</dbReference>
<comment type="caution">
    <text evidence="1">The sequence shown here is derived from an EMBL/GenBank/DDBJ whole genome shotgun (WGS) entry which is preliminary data.</text>
</comment>
<dbReference type="SUPFAM" id="SSF48452">
    <property type="entry name" value="TPR-like"/>
    <property type="match status" value="1"/>
</dbReference>
<protein>
    <submittedName>
        <fullName evidence="1">Uncharacterized protein</fullName>
    </submittedName>
</protein>
<dbReference type="Pfam" id="PF13424">
    <property type="entry name" value="TPR_12"/>
    <property type="match status" value="1"/>
</dbReference>
<evidence type="ECO:0000313" key="1">
    <source>
        <dbReference type="EMBL" id="PIE94398.1"/>
    </source>
</evidence>
<keyword evidence="2" id="KW-1185">Reference proteome</keyword>
<proteinExistence type="predicted"/>
<reference evidence="1 2" key="1">
    <citation type="submission" date="2017-09" db="EMBL/GenBank/DDBJ databases">
        <title>Biocontrol bacteria screening and application from spent mushroom substrate.</title>
        <authorList>
            <person name="Sun X."/>
        </authorList>
    </citation>
    <scope>NUCLEOTIDE SEQUENCE [LARGE SCALE GENOMIC DNA]</scope>
    <source>
        <strain evidence="1 2">100374</strain>
    </source>
</reference>
<gene>
    <name evidence="1" type="ORF">CO726_16340</name>
</gene>
<organism evidence="1 2">
    <name type="scientific">Bacillus fungorum</name>
    <dbReference type="NCBI Taxonomy" id="2039284"/>
    <lineage>
        <taxon>Bacteria</taxon>
        <taxon>Bacillati</taxon>
        <taxon>Bacillota</taxon>
        <taxon>Bacilli</taxon>
        <taxon>Bacillales</taxon>
        <taxon>Bacillaceae</taxon>
        <taxon>Bacillus</taxon>
    </lineage>
</organism>
<sequence>MILIKGNEKITKLMNQWYIAMRSQSLLSVQNLKIDVEGLMKDIEKDDTLSIYYKLLEFRYDLMENNMPKLDRGILELEEASGDKVLKYYYHFFTAIYFTKIGRYSDAKKNFNLAEELIVNSPDELEVAEFTYQFAIFNYYTYQPLNAMNYVVKAKNLYLAEEGYEGCIALCENIMGLASTSLKQYELAEEHFITALDIATKQNYVTLALKIRHNLGLLYSDQNIPELAINHLSKSLESSCKTMFLLAKEYAQLNKESTALTYIEKGLELCREQGNKEYVHHLSILNARVRQRKIEEFDCVVRSGIRYFEEEELWHFVQKYAEEMANKYYYEGNHLKVSEYFHIGYHAKQEMEKRGALK</sequence>
<dbReference type="RefSeq" id="WP_099684973.1">
    <property type="nucleotide sequence ID" value="NZ_JBOIRJ010000031.1"/>
</dbReference>
<dbReference type="Gene3D" id="1.25.40.10">
    <property type="entry name" value="Tetratricopeptide repeat domain"/>
    <property type="match status" value="1"/>
</dbReference>
<dbReference type="EMBL" id="NWUW01000010">
    <property type="protein sequence ID" value="PIE94398.1"/>
    <property type="molecule type" value="Genomic_DNA"/>
</dbReference>
<dbReference type="AlphaFoldDB" id="A0A2G6QC54"/>
<dbReference type="Pfam" id="PF13181">
    <property type="entry name" value="TPR_8"/>
    <property type="match status" value="1"/>
</dbReference>
<name>A0A2G6QC54_9BACI</name>
<dbReference type="Proteomes" id="UP000228484">
    <property type="component" value="Unassembled WGS sequence"/>
</dbReference>
<accession>A0A2G6QC54</accession>